<dbReference type="GO" id="GO:0003774">
    <property type="term" value="F:cytoskeletal motor activity"/>
    <property type="evidence" value="ECO:0007669"/>
    <property type="project" value="InterPro"/>
</dbReference>
<protein>
    <recommendedName>
        <fullName evidence="4">Flagellar motor switch protein FliG</fullName>
    </recommendedName>
</protein>
<dbReference type="PANTHER" id="PTHR30534:SF0">
    <property type="entry name" value="FLAGELLAR MOTOR SWITCH PROTEIN FLIG"/>
    <property type="match status" value="1"/>
</dbReference>
<name>A0A7C5PPM8_9BACT</name>
<dbReference type="PIRSF" id="PIRSF003161">
    <property type="entry name" value="FliG"/>
    <property type="match status" value="1"/>
</dbReference>
<dbReference type="InterPro" id="IPR000090">
    <property type="entry name" value="Flg_Motor_Flig"/>
</dbReference>
<dbReference type="InterPro" id="IPR023087">
    <property type="entry name" value="Flg_Motor_Flig_C"/>
</dbReference>
<evidence type="ECO:0000256" key="1">
    <source>
        <dbReference type="ARBA" id="ARBA00004117"/>
    </source>
</evidence>
<feature type="domain" description="Flagellar motor switch protein FliG C-terminal" evidence="11">
    <location>
        <begin position="218"/>
        <end position="325"/>
    </location>
</feature>
<dbReference type="Pfam" id="PF14842">
    <property type="entry name" value="FliG_N"/>
    <property type="match status" value="1"/>
</dbReference>
<keyword evidence="8" id="KW-0472">Membrane</keyword>
<dbReference type="NCBIfam" id="TIGR00207">
    <property type="entry name" value="fliG"/>
    <property type="match status" value="1"/>
</dbReference>
<sequence length="335" mass="37313">MKGQRFTNRQKAAALLLQLGPNEAANVLKHLSDEDVELLTLEIAGLGKIDTSEVDEVLEEAFQTMYAREAASRGGVNYAKELLEKAFGPEKAQEILTRLSSSLQVRPFEIARKADARQLLNFLQNEHPQTIALVLAHLKPEQAGTILSELPPAIQADVSFRLATMDRTSPDIIREVESVLERKLSTIVSQDFTEVGGVQTLAQILSRSGRAVEKSVLEALDEKDPELAENVRKLMFTFDDIVNLDDRSIQIVLREVDSKDLSIALKGSSEEVKERILKNLSQRAAQMLKEELEYMGPVRLKQVEEAQGKIVAIIRRLEEAGTIVISRGGEDEIIY</sequence>
<evidence type="ECO:0000256" key="3">
    <source>
        <dbReference type="ARBA" id="ARBA00010299"/>
    </source>
</evidence>
<keyword evidence="5" id="KW-1003">Cell membrane</keyword>
<comment type="similarity">
    <text evidence="3">Belongs to the FliG family.</text>
</comment>
<dbReference type="InterPro" id="IPR028263">
    <property type="entry name" value="FliG_N"/>
</dbReference>
<dbReference type="Pfam" id="PF14841">
    <property type="entry name" value="FliG_M"/>
    <property type="match status" value="1"/>
</dbReference>
<keyword evidence="14" id="KW-0969">Cilium</keyword>
<dbReference type="InterPro" id="IPR011002">
    <property type="entry name" value="FliG_a-hlx"/>
</dbReference>
<feature type="domain" description="Flagellar motor switch protein FliG middle" evidence="12">
    <location>
        <begin position="117"/>
        <end position="190"/>
    </location>
</feature>
<evidence type="ECO:0000256" key="9">
    <source>
        <dbReference type="ARBA" id="ARBA00023143"/>
    </source>
</evidence>
<reference evidence="14" key="1">
    <citation type="journal article" date="2020" name="mSystems">
        <title>Genome- and Community-Level Interaction Insights into Carbon Utilization and Element Cycling Functions of Hydrothermarchaeota in Hydrothermal Sediment.</title>
        <authorList>
            <person name="Zhou Z."/>
            <person name="Liu Y."/>
            <person name="Xu W."/>
            <person name="Pan J."/>
            <person name="Luo Z.H."/>
            <person name="Li M."/>
        </authorList>
    </citation>
    <scope>NUCLEOTIDE SEQUENCE [LARGE SCALE GENOMIC DNA]</scope>
    <source>
        <strain evidence="14">SpSt-1019</strain>
    </source>
</reference>
<organism evidence="14">
    <name type="scientific">Thermodesulfobium narugense</name>
    <dbReference type="NCBI Taxonomy" id="184064"/>
    <lineage>
        <taxon>Bacteria</taxon>
        <taxon>Pseudomonadati</taxon>
        <taxon>Thermodesulfobiota</taxon>
        <taxon>Thermodesulfobiia</taxon>
        <taxon>Thermodesulfobiales</taxon>
        <taxon>Thermodesulfobiaceae</taxon>
        <taxon>Thermodesulfobium</taxon>
    </lineage>
</organism>
<evidence type="ECO:0000313" key="14">
    <source>
        <dbReference type="EMBL" id="HHI65154.1"/>
    </source>
</evidence>
<keyword evidence="7" id="KW-0283">Flagellar rotation</keyword>
<dbReference type="PRINTS" id="PR00954">
    <property type="entry name" value="FLGMOTORFLIG"/>
</dbReference>
<evidence type="ECO:0000256" key="4">
    <source>
        <dbReference type="ARBA" id="ARBA00021870"/>
    </source>
</evidence>
<accession>A0A7C5PPM8</accession>
<dbReference type="AlphaFoldDB" id="A0A7C5PPM8"/>
<evidence type="ECO:0000256" key="8">
    <source>
        <dbReference type="ARBA" id="ARBA00023136"/>
    </source>
</evidence>
<evidence type="ECO:0000256" key="5">
    <source>
        <dbReference type="ARBA" id="ARBA00022475"/>
    </source>
</evidence>
<dbReference type="SUPFAM" id="SSF48029">
    <property type="entry name" value="FliG"/>
    <property type="match status" value="2"/>
</dbReference>
<comment type="caution">
    <text evidence="14">The sequence shown here is derived from an EMBL/GenBank/DDBJ whole genome shotgun (WGS) entry which is preliminary data.</text>
</comment>
<feature type="domain" description="Flagellar motor switch protein FliG N-terminal" evidence="13">
    <location>
        <begin position="6"/>
        <end position="108"/>
    </location>
</feature>
<comment type="function">
    <text evidence="10">FliG is one of three proteins (FliG, FliN, FliM) that forms the rotor-mounted switch complex (C ring), located at the base of the basal body. This complex interacts with the CheY and CheZ chemotaxis proteins, in addition to contacting components of the motor that determine the direction of flagellar rotation.</text>
</comment>
<evidence type="ECO:0000259" key="12">
    <source>
        <dbReference type="Pfam" id="PF14841"/>
    </source>
</evidence>
<dbReference type="GO" id="GO:0071973">
    <property type="term" value="P:bacterial-type flagellum-dependent cell motility"/>
    <property type="evidence" value="ECO:0007669"/>
    <property type="project" value="InterPro"/>
</dbReference>
<dbReference type="GO" id="GO:0005886">
    <property type="term" value="C:plasma membrane"/>
    <property type="evidence" value="ECO:0007669"/>
    <property type="project" value="UniProtKB-SubCell"/>
</dbReference>
<dbReference type="FunFam" id="1.10.220.30:FF:000001">
    <property type="entry name" value="Flagellar motor switch protein FliG"/>
    <property type="match status" value="1"/>
</dbReference>
<comment type="subcellular location">
    <subcellularLocation>
        <location evidence="1">Bacterial flagellum basal body</location>
    </subcellularLocation>
    <subcellularLocation>
        <location evidence="2">Cell membrane</location>
        <topology evidence="2">Peripheral membrane protein</topology>
        <orientation evidence="2">Cytoplasmic side</orientation>
    </subcellularLocation>
</comment>
<dbReference type="GO" id="GO:0006935">
    <property type="term" value="P:chemotaxis"/>
    <property type="evidence" value="ECO:0007669"/>
    <property type="project" value="UniProtKB-KW"/>
</dbReference>
<evidence type="ECO:0000256" key="2">
    <source>
        <dbReference type="ARBA" id="ARBA00004413"/>
    </source>
</evidence>
<evidence type="ECO:0000259" key="13">
    <source>
        <dbReference type="Pfam" id="PF14842"/>
    </source>
</evidence>
<evidence type="ECO:0000259" key="11">
    <source>
        <dbReference type="Pfam" id="PF01706"/>
    </source>
</evidence>
<dbReference type="Gene3D" id="1.10.220.30">
    <property type="match status" value="3"/>
</dbReference>
<keyword evidence="6" id="KW-0145">Chemotaxis</keyword>
<dbReference type="EMBL" id="DRUY01000045">
    <property type="protein sequence ID" value="HHI65154.1"/>
    <property type="molecule type" value="Genomic_DNA"/>
</dbReference>
<dbReference type="Pfam" id="PF01706">
    <property type="entry name" value="FliG_C"/>
    <property type="match status" value="1"/>
</dbReference>
<dbReference type="InterPro" id="IPR032779">
    <property type="entry name" value="FliG_M"/>
</dbReference>
<dbReference type="PANTHER" id="PTHR30534">
    <property type="entry name" value="FLAGELLAR MOTOR SWITCH PROTEIN FLIG"/>
    <property type="match status" value="1"/>
</dbReference>
<evidence type="ECO:0000256" key="6">
    <source>
        <dbReference type="ARBA" id="ARBA00022500"/>
    </source>
</evidence>
<evidence type="ECO:0000256" key="7">
    <source>
        <dbReference type="ARBA" id="ARBA00022779"/>
    </source>
</evidence>
<keyword evidence="14" id="KW-0282">Flagellum</keyword>
<dbReference type="GO" id="GO:0009425">
    <property type="term" value="C:bacterial-type flagellum basal body"/>
    <property type="evidence" value="ECO:0007669"/>
    <property type="project" value="UniProtKB-SubCell"/>
</dbReference>
<gene>
    <name evidence="14" type="primary">fliG</name>
    <name evidence="14" type="ORF">ENL70_01220</name>
</gene>
<keyword evidence="9" id="KW-0975">Bacterial flagellum</keyword>
<keyword evidence="14" id="KW-0966">Cell projection</keyword>
<proteinExistence type="inferred from homology"/>
<evidence type="ECO:0000256" key="10">
    <source>
        <dbReference type="ARBA" id="ARBA00025598"/>
    </source>
</evidence>